<organism evidence="2 3">
    <name type="scientific">Zoogloea oleivorans</name>
    <dbReference type="NCBI Taxonomy" id="1552750"/>
    <lineage>
        <taxon>Bacteria</taxon>
        <taxon>Pseudomonadati</taxon>
        <taxon>Pseudomonadota</taxon>
        <taxon>Betaproteobacteria</taxon>
        <taxon>Rhodocyclales</taxon>
        <taxon>Zoogloeaceae</taxon>
        <taxon>Zoogloea</taxon>
    </lineage>
</organism>
<dbReference type="EMBL" id="SDKK01000017">
    <property type="protein sequence ID" value="TYC54654.1"/>
    <property type="molecule type" value="Genomic_DNA"/>
</dbReference>
<sequence>MSAAGFTQFAPLQIAGMESLIELGQSLMEQAQKMTRLQFDAGLESAREAMAATQAFFEVKDAEGLAQWQAAYLQPNLERASDSARQQYGVLVETRSILADALKQSATEASRQVQENIDRLVVGAPEGFEPLFNAIRTGLNAQLAAMESITKAGEQITEIAASNGLLPEVAPKAPVKTRAPAKRKAV</sequence>
<gene>
    <name evidence="2" type="ORF">ETQ85_17340</name>
</gene>
<dbReference type="InterPro" id="IPR010127">
    <property type="entry name" value="Phasin_subfam-1"/>
</dbReference>
<accession>A0A6C2CKP7</accession>
<feature type="domain" description="Phasin" evidence="1">
    <location>
        <begin position="8"/>
        <end position="103"/>
    </location>
</feature>
<proteinExistence type="predicted"/>
<evidence type="ECO:0000313" key="3">
    <source>
        <dbReference type="Proteomes" id="UP000389128"/>
    </source>
</evidence>
<protein>
    <submittedName>
        <fullName evidence="2">Phasin family protein</fullName>
    </submittedName>
</protein>
<evidence type="ECO:0000313" key="2">
    <source>
        <dbReference type="EMBL" id="TYC54654.1"/>
    </source>
</evidence>
<keyword evidence="3" id="KW-1185">Reference proteome</keyword>
<dbReference type="InterPro" id="IPR018968">
    <property type="entry name" value="Phasin"/>
</dbReference>
<dbReference type="Proteomes" id="UP000389128">
    <property type="component" value="Unassembled WGS sequence"/>
</dbReference>
<dbReference type="RefSeq" id="WP_148580348.1">
    <property type="nucleotide sequence ID" value="NZ_JAVEUW010000017.1"/>
</dbReference>
<name>A0A6C2CKP7_9RHOO</name>
<dbReference type="OrthoDB" id="9181179at2"/>
<comment type="caution">
    <text evidence="2">The sequence shown here is derived from an EMBL/GenBank/DDBJ whole genome shotgun (WGS) entry which is preliminary data.</text>
</comment>
<dbReference type="AlphaFoldDB" id="A0A6C2CKP7"/>
<reference evidence="2 3" key="1">
    <citation type="submission" date="2019-01" db="EMBL/GenBank/DDBJ databases">
        <title>Zoogloea oleivorans genome sequencing and assembly.</title>
        <authorList>
            <person name="Tancsics A."/>
            <person name="Farkas M."/>
            <person name="Kriszt B."/>
            <person name="Maroti G."/>
            <person name="Horvath B."/>
        </authorList>
    </citation>
    <scope>NUCLEOTIDE SEQUENCE [LARGE SCALE GENOMIC DNA]</scope>
    <source>
        <strain evidence="2 3">Buc</strain>
    </source>
</reference>
<dbReference type="NCBIfam" id="TIGR01841">
    <property type="entry name" value="phasin"/>
    <property type="match status" value="1"/>
</dbReference>
<evidence type="ECO:0000259" key="1">
    <source>
        <dbReference type="Pfam" id="PF09361"/>
    </source>
</evidence>
<dbReference type="Pfam" id="PF09361">
    <property type="entry name" value="Phasin_2"/>
    <property type="match status" value="1"/>
</dbReference>